<evidence type="ECO:0000259" key="12">
    <source>
        <dbReference type="SMART" id="SM01097"/>
    </source>
</evidence>
<keyword evidence="6 11" id="KW-0067">ATP-binding</keyword>
<dbReference type="RefSeq" id="WP_003541600.1">
    <property type="nucleotide sequence ID" value="NC_015565.1"/>
</dbReference>
<feature type="binding site" evidence="11">
    <location>
        <position position="45"/>
    </location>
    <ligand>
        <name>L-glutamine</name>
        <dbReference type="ChEBI" id="CHEBI:58359"/>
    </ligand>
</feature>
<dbReference type="CDD" id="cd01744">
    <property type="entry name" value="GATase1_CPSase"/>
    <property type="match status" value="1"/>
</dbReference>
<feature type="binding site" evidence="11">
    <location>
        <position position="249"/>
    </location>
    <ligand>
        <name>L-glutamine</name>
        <dbReference type="ChEBI" id="CHEBI:58359"/>
    </ligand>
</feature>
<feature type="binding site" evidence="11">
    <location>
        <position position="293"/>
    </location>
    <ligand>
        <name>L-glutamine</name>
        <dbReference type="ChEBI" id="CHEBI:58359"/>
    </ligand>
</feature>
<evidence type="ECO:0000256" key="9">
    <source>
        <dbReference type="ARBA" id="ARBA00048816"/>
    </source>
</evidence>
<dbReference type="Proteomes" id="UP000009226">
    <property type="component" value="Chromosome"/>
</dbReference>
<gene>
    <name evidence="11" type="primary">carA</name>
    <name evidence="13" type="ordered locus">Desca_1263</name>
</gene>
<comment type="function">
    <text evidence="11">Small subunit of the glutamine-dependent carbamoyl phosphate synthetase (CPSase). CPSase catalyzes the formation of carbamoyl phosphate from the ammonia moiety of glutamine, carbonate, and phosphate donated by ATP, constituting the first step of 2 biosynthetic pathways, one leading to arginine and/or urea and the other to pyrimidine nucleotides. The small subunit (glutamine amidotransferase) binds and cleaves glutamine to supply the large subunit with the substrate ammonia.</text>
</comment>
<dbReference type="PROSITE" id="PS51273">
    <property type="entry name" value="GATASE_TYPE_1"/>
    <property type="match status" value="1"/>
</dbReference>
<dbReference type="STRING" id="868595.Desca_1263"/>
<evidence type="ECO:0000256" key="3">
    <source>
        <dbReference type="ARBA" id="ARBA00007800"/>
    </source>
</evidence>
<feature type="binding site" evidence="11">
    <location>
        <position position="292"/>
    </location>
    <ligand>
        <name>L-glutamine</name>
        <dbReference type="ChEBI" id="CHEBI:58359"/>
    </ligand>
</feature>
<feature type="binding site" evidence="11">
    <location>
        <position position="290"/>
    </location>
    <ligand>
        <name>L-glutamine</name>
        <dbReference type="ChEBI" id="CHEBI:58359"/>
    </ligand>
</feature>
<dbReference type="EC" id="6.3.5.5" evidence="11"/>
<dbReference type="InterPro" id="IPR036480">
    <property type="entry name" value="CarbP_synth_ssu_N_sf"/>
</dbReference>
<feature type="binding site" evidence="11">
    <location>
        <position position="221"/>
    </location>
    <ligand>
        <name>L-glutamine</name>
        <dbReference type="ChEBI" id="CHEBI:58359"/>
    </ligand>
</feature>
<dbReference type="SUPFAM" id="SSF52317">
    <property type="entry name" value="Class I glutamine amidotransferase-like"/>
    <property type="match status" value="1"/>
</dbReference>
<sequence>MQAVLVLEDGSVFYGKAFGATGEQWGEVVFNTGMTGYQEVLTDPSYCGQIVVMTYPLIGNYGINKDDFEAKKSFVRGFVVKEECHRPSNWRVSNKIDEFLAREGVIGISGIDTRALTRRIRNHGTMRGIISSAATDIQTLIDKARSCPQITGQELVPTVATKEIYTVPGNGPRVVLMDFGAKANIVRCLNQRGCEVVVVPPTTTPEEIMTLGPQGVMLSNGPGDPTDVPYAIKTVSNLIGQLPIFGICLGHQIIGLAVGGKTYKLKFGHRGANHPVKDLATGRVFITSQNHGFAVDRQSLPPDVEVSHINLNDNTVEGLRHKSLPVFSVQYHPEAAPGPMDSEYLFDQFLANLS</sequence>
<evidence type="ECO:0000256" key="1">
    <source>
        <dbReference type="ARBA" id="ARBA00004812"/>
    </source>
</evidence>
<dbReference type="HOGENOM" id="CLU_035901_2_1_9"/>
<dbReference type="GO" id="GO:0004359">
    <property type="term" value="F:glutaminase activity"/>
    <property type="evidence" value="ECO:0007669"/>
    <property type="project" value="RHEA"/>
</dbReference>
<evidence type="ECO:0000256" key="10">
    <source>
        <dbReference type="ARBA" id="ARBA00049285"/>
    </source>
</evidence>
<reference evidence="13" key="1">
    <citation type="submission" date="2011-05" db="EMBL/GenBank/DDBJ databases">
        <title>Complete sequence of Desulfotomaculum carboxydivorans CO-1-SRB.</title>
        <authorList>
            <consortium name="US DOE Joint Genome Institute"/>
            <person name="Lucas S."/>
            <person name="Han J."/>
            <person name="Lapidus A."/>
            <person name="Cheng J.-F."/>
            <person name="Goodwin L."/>
            <person name="Pitluck S."/>
            <person name="Peters L."/>
            <person name="Mikhailova N."/>
            <person name="Lu M."/>
            <person name="Han C."/>
            <person name="Tapia R."/>
            <person name="Land M."/>
            <person name="Hauser L."/>
            <person name="Kyrpides N."/>
            <person name="Ivanova N."/>
            <person name="Pagani I."/>
            <person name="Stams A."/>
            <person name="Plugge C."/>
            <person name="Muyzer G."/>
            <person name="Kuever J."/>
            <person name="Parshina S."/>
            <person name="Ivanova A."/>
            <person name="Nazina T."/>
            <person name="Woyke T."/>
        </authorList>
    </citation>
    <scope>NUCLEOTIDE SEQUENCE [LARGE SCALE GENOMIC DNA]</scope>
    <source>
        <strain evidence="13">CO-1-SRB</strain>
    </source>
</reference>
<name>F6B467_DESCC</name>
<comment type="pathway">
    <text evidence="2 11">Amino-acid biosynthesis; L-arginine biosynthesis; carbamoyl phosphate from bicarbonate: step 1/1.</text>
</comment>
<keyword evidence="7 11" id="KW-0315">Glutamine amidotransferase</keyword>
<dbReference type="AlphaFoldDB" id="F6B467"/>
<feature type="binding site" evidence="11">
    <location>
        <position position="223"/>
    </location>
    <ligand>
        <name>L-glutamine</name>
        <dbReference type="ChEBI" id="CHEBI:58359"/>
    </ligand>
</feature>
<evidence type="ECO:0000256" key="7">
    <source>
        <dbReference type="ARBA" id="ARBA00022962"/>
    </source>
</evidence>
<evidence type="ECO:0000256" key="4">
    <source>
        <dbReference type="ARBA" id="ARBA00022598"/>
    </source>
</evidence>
<feature type="active site" evidence="11">
    <location>
        <position position="334"/>
    </location>
</feature>
<dbReference type="UniPathway" id="UPA00070">
    <property type="reaction ID" value="UER00115"/>
</dbReference>
<feature type="region of interest" description="CPSase" evidence="11">
    <location>
        <begin position="1"/>
        <end position="172"/>
    </location>
</feature>
<comment type="pathway">
    <text evidence="1 11">Pyrimidine metabolism; UMP biosynthesis via de novo pathway; (S)-dihydroorotate from bicarbonate: step 1/3.</text>
</comment>
<feature type="binding site" evidence="11">
    <location>
        <position position="252"/>
    </location>
    <ligand>
        <name>L-glutamine</name>
        <dbReference type="ChEBI" id="CHEBI:58359"/>
    </ligand>
</feature>
<dbReference type="PRINTS" id="PR00096">
    <property type="entry name" value="GATASE"/>
</dbReference>
<accession>F6B467</accession>
<dbReference type="HAMAP" id="MF_01209">
    <property type="entry name" value="CPSase_S_chain"/>
    <property type="match status" value="1"/>
</dbReference>
<comment type="similarity">
    <text evidence="3 11">Belongs to the CarA family.</text>
</comment>
<dbReference type="InterPro" id="IPR029062">
    <property type="entry name" value="Class_I_gatase-like"/>
</dbReference>
<keyword evidence="11" id="KW-0055">Arginine biosynthesis</keyword>
<keyword evidence="11" id="KW-0028">Amino-acid biosynthesis</keyword>
<dbReference type="NCBIfam" id="TIGR01368">
    <property type="entry name" value="CPSaseIIsmall"/>
    <property type="match status" value="1"/>
</dbReference>
<dbReference type="GO" id="GO:0004088">
    <property type="term" value="F:carbamoyl-phosphate synthase (glutamine-hydrolyzing) activity"/>
    <property type="evidence" value="ECO:0007669"/>
    <property type="project" value="UniProtKB-UniRule"/>
</dbReference>
<dbReference type="KEGG" id="dca:Desca_1263"/>
<feature type="active site" evidence="11">
    <location>
        <position position="332"/>
    </location>
</feature>
<evidence type="ECO:0000256" key="5">
    <source>
        <dbReference type="ARBA" id="ARBA00022741"/>
    </source>
</evidence>
<dbReference type="PANTHER" id="PTHR43418">
    <property type="entry name" value="MULTIFUNCTIONAL TRYPTOPHAN BIOSYNTHESIS PROTEIN-RELATED"/>
    <property type="match status" value="1"/>
</dbReference>
<feature type="domain" description="Carbamoyl-phosphate synthase small subunit N-terminal" evidence="12">
    <location>
        <begin position="1"/>
        <end position="131"/>
    </location>
</feature>
<dbReference type="Gene3D" id="3.40.50.880">
    <property type="match status" value="1"/>
</dbReference>
<evidence type="ECO:0000256" key="11">
    <source>
        <dbReference type="HAMAP-Rule" id="MF_01209"/>
    </source>
</evidence>
<dbReference type="InterPro" id="IPR050472">
    <property type="entry name" value="Anth_synth/Amidotransfase"/>
</dbReference>
<dbReference type="FunFam" id="3.40.50.880:FF:000029">
    <property type="entry name" value="Carbamoyl-phosphate synthase small chain"/>
    <property type="match status" value="1"/>
</dbReference>
<keyword evidence="14" id="KW-1185">Reference proteome</keyword>
<dbReference type="Gene3D" id="3.50.30.20">
    <property type="entry name" value="Carbamoyl-phosphate synthase small subunit, N-terminal domain"/>
    <property type="match status" value="1"/>
</dbReference>
<dbReference type="EMBL" id="CP002736">
    <property type="protein sequence ID" value="AEF94122.1"/>
    <property type="molecule type" value="Genomic_DNA"/>
</dbReference>
<dbReference type="PRINTS" id="PR00099">
    <property type="entry name" value="CPSGATASE"/>
</dbReference>
<dbReference type="GO" id="GO:0006207">
    <property type="term" value="P:'de novo' pyrimidine nucleobase biosynthetic process"/>
    <property type="evidence" value="ECO:0007669"/>
    <property type="project" value="InterPro"/>
</dbReference>
<evidence type="ECO:0000256" key="6">
    <source>
        <dbReference type="ARBA" id="ARBA00022840"/>
    </source>
</evidence>
<feature type="active site" description="Nucleophile" evidence="11">
    <location>
        <position position="248"/>
    </location>
</feature>
<dbReference type="GO" id="GO:0006541">
    <property type="term" value="P:glutamine metabolic process"/>
    <property type="evidence" value="ECO:0007669"/>
    <property type="project" value="InterPro"/>
</dbReference>
<dbReference type="GO" id="GO:0006526">
    <property type="term" value="P:L-arginine biosynthetic process"/>
    <property type="evidence" value="ECO:0007669"/>
    <property type="project" value="UniProtKB-UniRule"/>
</dbReference>
<comment type="catalytic activity">
    <reaction evidence="9 11">
        <text>hydrogencarbonate + L-glutamine + 2 ATP + H2O = carbamoyl phosphate + L-glutamate + 2 ADP + phosphate + 2 H(+)</text>
        <dbReference type="Rhea" id="RHEA:18633"/>
        <dbReference type="ChEBI" id="CHEBI:15377"/>
        <dbReference type="ChEBI" id="CHEBI:15378"/>
        <dbReference type="ChEBI" id="CHEBI:17544"/>
        <dbReference type="ChEBI" id="CHEBI:29985"/>
        <dbReference type="ChEBI" id="CHEBI:30616"/>
        <dbReference type="ChEBI" id="CHEBI:43474"/>
        <dbReference type="ChEBI" id="CHEBI:58228"/>
        <dbReference type="ChEBI" id="CHEBI:58359"/>
        <dbReference type="ChEBI" id="CHEBI:456216"/>
        <dbReference type="EC" id="6.3.5.5"/>
    </reaction>
</comment>
<dbReference type="PANTHER" id="PTHR43418:SF7">
    <property type="entry name" value="CARBAMOYL-PHOSPHATE SYNTHASE SMALL CHAIN"/>
    <property type="match status" value="1"/>
</dbReference>
<dbReference type="InterPro" id="IPR006274">
    <property type="entry name" value="CarbamoylP_synth_ssu"/>
</dbReference>
<dbReference type="InterPro" id="IPR002474">
    <property type="entry name" value="CarbamoylP_synth_ssu_N"/>
</dbReference>
<dbReference type="eggNOG" id="COG0505">
    <property type="taxonomic scope" value="Bacteria"/>
</dbReference>
<dbReference type="InterPro" id="IPR035686">
    <property type="entry name" value="CPSase_GATase1"/>
</dbReference>
<dbReference type="Pfam" id="PF00117">
    <property type="entry name" value="GATase"/>
    <property type="match status" value="1"/>
</dbReference>
<dbReference type="GO" id="GO:0044205">
    <property type="term" value="P:'de novo' UMP biosynthetic process"/>
    <property type="evidence" value="ECO:0007669"/>
    <property type="project" value="UniProtKB-UniRule"/>
</dbReference>
<protein>
    <recommendedName>
        <fullName evidence="11">Carbamoyl phosphate synthase small chain</fullName>
        <ecNumber evidence="11">6.3.5.5</ecNumber>
    </recommendedName>
    <alternativeName>
        <fullName evidence="11">Carbamoyl phosphate synthetase glutamine chain</fullName>
    </alternativeName>
</protein>
<comment type="subunit">
    <text evidence="11">Composed of two chains; the small (or glutamine) chain promotes the hydrolysis of glutamine to ammonia, which is used by the large (or ammonia) chain to synthesize carbamoyl phosphate. Tetramer of heterodimers (alpha,beta)4.</text>
</comment>
<keyword evidence="8 11" id="KW-0665">Pyrimidine biosynthesis</keyword>
<evidence type="ECO:0000313" key="13">
    <source>
        <dbReference type="EMBL" id="AEF94122.1"/>
    </source>
</evidence>
<dbReference type="Pfam" id="PF00988">
    <property type="entry name" value="CPSase_sm_chain"/>
    <property type="match status" value="1"/>
</dbReference>
<dbReference type="InterPro" id="IPR017926">
    <property type="entry name" value="GATASE"/>
</dbReference>
<dbReference type="UniPathway" id="UPA00068">
    <property type="reaction ID" value="UER00171"/>
</dbReference>
<keyword evidence="5 11" id="KW-0547">Nucleotide-binding</keyword>
<evidence type="ECO:0000256" key="2">
    <source>
        <dbReference type="ARBA" id="ARBA00005077"/>
    </source>
</evidence>
<keyword evidence="4 11" id="KW-0436">Ligase</keyword>
<evidence type="ECO:0000256" key="8">
    <source>
        <dbReference type="ARBA" id="ARBA00022975"/>
    </source>
</evidence>
<dbReference type="SMART" id="SM01097">
    <property type="entry name" value="CPSase_sm_chain"/>
    <property type="match status" value="1"/>
</dbReference>
<dbReference type="GO" id="GO:0005524">
    <property type="term" value="F:ATP binding"/>
    <property type="evidence" value="ECO:0007669"/>
    <property type="project" value="UniProtKB-UniRule"/>
</dbReference>
<dbReference type="FunFam" id="3.50.30.20:FF:000001">
    <property type="entry name" value="Carbamoyl-phosphate synthase small chain"/>
    <property type="match status" value="1"/>
</dbReference>
<comment type="catalytic activity">
    <reaction evidence="10 11">
        <text>L-glutamine + H2O = L-glutamate + NH4(+)</text>
        <dbReference type="Rhea" id="RHEA:15889"/>
        <dbReference type="ChEBI" id="CHEBI:15377"/>
        <dbReference type="ChEBI" id="CHEBI:28938"/>
        <dbReference type="ChEBI" id="CHEBI:29985"/>
        <dbReference type="ChEBI" id="CHEBI:58359"/>
    </reaction>
</comment>
<dbReference type="PRINTS" id="PR00097">
    <property type="entry name" value="ANTSNTHASEII"/>
</dbReference>
<proteinExistence type="inferred from homology"/>
<organism evidence="13 14">
    <name type="scientific">Desulfotomaculum nigrificans (strain DSM 14880 / VKM B-2319 / CO-1-SRB)</name>
    <name type="common">Desulfotomaculum carboxydivorans</name>
    <dbReference type="NCBI Taxonomy" id="868595"/>
    <lineage>
        <taxon>Bacteria</taxon>
        <taxon>Bacillati</taxon>
        <taxon>Bacillota</taxon>
        <taxon>Clostridia</taxon>
        <taxon>Eubacteriales</taxon>
        <taxon>Desulfotomaculaceae</taxon>
        <taxon>Desulfotomaculum</taxon>
    </lineage>
</organism>
<dbReference type="NCBIfam" id="NF009475">
    <property type="entry name" value="PRK12838.1"/>
    <property type="match status" value="1"/>
</dbReference>
<evidence type="ECO:0000313" key="14">
    <source>
        <dbReference type="Proteomes" id="UP000009226"/>
    </source>
</evidence>
<dbReference type="SUPFAM" id="SSF52021">
    <property type="entry name" value="Carbamoyl phosphate synthetase, small subunit N-terminal domain"/>
    <property type="match status" value="1"/>
</dbReference>